<dbReference type="GO" id="GO:0031564">
    <property type="term" value="P:transcription antitermination"/>
    <property type="evidence" value="ECO:0007669"/>
    <property type="project" value="UniProtKB-KW"/>
</dbReference>
<name>A0A1W1Y1S9_9BURK</name>
<gene>
    <name evidence="6" type="primary">nusB</name>
    <name evidence="8" type="ORF">SAMN06296008_10138</name>
</gene>
<feature type="domain" description="NusB/RsmB/TIM44" evidence="7">
    <location>
        <begin position="26"/>
        <end position="156"/>
    </location>
</feature>
<sequence length="165" mass="18459">MHNPYLTQAHKLISSTQVKRSLTPRRRAREYALQGIYQWLVVRSSGSLPSQSSIERQLAEDPGFKKAQDELFYALFDGVCSNLEALEAEILKHIDRPVEELSPVELSTLLIGAFELKFDLATPYKVAINEAVELAKTFGGTDGHKYVNGVLDKLAKDLRALEINS</sequence>
<dbReference type="HAMAP" id="MF_00073">
    <property type="entry name" value="NusB"/>
    <property type="match status" value="1"/>
</dbReference>
<keyword evidence="3 6" id="KW-0694">RNA-binding</keyword>
<dbReference type="EMBL" id="FWXJ01000001">
    <property type="protein sequence ID" value="SMC30106.1"/>
    <property type="molecule type" value="Genomic_DNA"/>
</dbReference>
<dbReference type="STRING" id="1938817.SAMN06296008_10138"/>
<protein>
    <recommendedName>
        <fullName evidence="6">Transcription antitermination protein NusB</fullName>
    </recommendedName>
    <alternativeName>
        <fullName evidence="6">Antitermination factor NusB</fullName>
    </alternativeName>
</protein>
<dbReference type="InterPro" id="IPR006027">
    <property type="entry name" value="NusB_RsmB_TIM44"/>
</dbReference>
<dbReference type="RefSeq" id="WP_084281840.1">
    <property type="nucleotide sequence ID" value="NZ_FWXJ01000001.1"/>
</dbReference>
<dbReference type="Pfam" id="PF01029">
    <property type="entry name" value="NusB"/>
    <property type="match status" value="1"/>
</dbReference>
<keyword evidence="5 6" id="KW-0804">Transcription</keyword>
<dbReference type="GO" id="GO:0006353">
    <property type="term" value="P:DNA-templated transcription termination"/>
    <property type="evidence" value="ECO:0007669"/>
    <property type="project" value="UniProtKB-UniRule"/>
</dbReference>
<dbReference type="AlphaFoldDB" id="A0A1W1Y1S9"/>
<dbReference type="SUPFAM" id="SSF48013">
    <property type="entry name" value="NusB-like"/>
    <property type="match status" value="1"/>
</dbReference>
<organism evidence="8 9">
    <name type="scientific">Polynucleobacter kasalickyi</name>
    <dbReference type="NCBI Taxonomy" id="1938817"/>
    <lineage>
        <taxon>Bacteria</taxon>
        <taxon>Pseudomonadati</taxon>
        <taxon>Pseudomonadota</taxon>
        <taxon>Betaproteobacteria</taxon>
        <taxon>Burkholderiales</taxon>
        <taxon>Burkholderiaceae</taxon>
        <taxon>Polynucleobacter</taxon>
    </lineage>
</organism>
<accession>A0A1W1Y1S9</accession>
<dbReference type="Proteomes" id="UP000192708">
    <property type="component" value="Unassembled WGS sequence"/>
</dbReference>
<evidence type="ECO:0000313" key="8">
    <source>
        <dbReference type="EMBL" id="SMC30106.1"/>
    </source>
</evidence>
<evidence type="ECO:0000256" key="1">
    <source>
        <dbReference type="ARBA" id="ARBA00005952"/>
    </source>
</evidence>
<dbReference type="Gene3D" id="1.10.940.10">
    <property type="entry name" value="NusB-like"/>
    <property type="match status" value="1"/>
</dbReference>
<evidence type="ECO:0000256" key="3">
    <source>
        <dbReference type="ARBA" id="ARBA00022884"/>
    </source>
</evidence>
<evidence type="ECO:0000259" key="7">
    <source>
        <dbReference type="Pfam" id="PF01029"/>
    </source>
</evidence>
<comment type="function">
    <text evidence="6">Involved in transcription antitermination. Required for transcription of ribosomal RNA (rRNA) genes. Binds specifically to the boxA antiterminator sequence of the ribosomal RNA (rrn) operons.</text>
</comment>
<dbReference type="InterPro" id="IPR011605">
    <property type="entry name" value="NusB_fam"/>
</dbReference>
<reference evidence="8 9" key="1">
    <citation type="submission" date="2017-04" db="EMBL/GenBank/DDBJ databases">
        <authorList>
            <person name="Afonso C.L."/>
            <person name="Miller P.J."/>
            <person name="Scott M.A."/>
            <person name="Spackman E."/>
            <person name="Goraichik I."/>
            <person name="Dimitrov K.M."/>
            <person name="Suarez D.L."/>
            <person name="Swayne D.E."/>
        </authorList>
    </citation>
    <scope>NUCLEOTIDE SEQUENCE [LARGE SCALE GENOMIC DNA]</scope>
    <source>
        <strain evidence="8 9">VK13</strain>
    </source>
</reference>
<comment type="similarity">
    <text evidence="1 6">Belongs to the NusB family.</text>
</comment>
<keyword evidence="9" id="KW-1185">Reference proteome</keyword>
<dbReference type="GO" id="GO:0003723">
    <property type="term" value="F:RNA binding"/>
    <property type="evidence" value="ECO:0007669"/>
    <property type="project" value="UniProtKB-UniRule"/>
</dbReference>
<dbReference type="PANTHER" id="PTHR11078">
    <property type="entry name" value="N UTILIZATION SUBSTANCE PROTEIN B-RELATED"/>
    <property type="match status" value="1"/>
</dbReference>
<evidence type="ECO:0000256" key="2">
    <source>
        <dbReference type="ARBA" id="ARBA00022814"/>
    </source>
</evidence>
<keyword evidence="2 6" id="KW-0889">Transcription antitermination</keyword>
<dbReference type="OrthoDB" id="9789556at2"/>
<dbReference type="PANTHER" id="PTHR11078:SF3">
    <property type="entry name" value="ANTITERMINATION NUSB DOMAIN-CONTAINING PROTEIN"/>
    <property type="match status" value="1"/>
</dbReference>
<evidence type="ECO:0000313" key="9">
    <source>
        <dbReference type="Proteomes" id="UP000192708"/>
    </source>
</evidence>
<evidence type="ECO:0000256" key="4">
    <source>
        <dbReference type="ARBA" id="ARBA00023015"/>
    </source>
</evidence>
<evidence type="ECO:0000256" key="6">
    <source>
        <dbReference type="HAMAP-Rule" id="MF_00073"/>
    </source>
</evidence>
<dbReference type="InterPro" id="IPR035926">
    <property type="entry name" value="NusB-like_sf"/>
</dbReference>
<dbReference type="NCBIfam" id="TIGR01951">
    <property type="entry name" value="nusB"/>
    <property type="match status" value="1"/>
</dbReference>
<proteinExistence type="inferred from homology"/>
<dbReference type="GO" id="GO:0005829">
    <property type="term" value="C:cytosol"/>
    <property type="evidence" value="ECO:0007669"/>
    <property type="project" value="TreeGrafter"/>
</dbReference>
<evidence type="ECO:0000256" key="5">
    <source>
        <dbReference type="ARBA" id="ARBA00023163"/>
    </source>
</evidence>
<keyword evidence="4 6" id="KW-0805">Transcription regulation</keyword>